<feature type="repeat" description="WD" evidence="5">
    <location>
        <begin position="1169"/>
        <end position="1210"/>
    </location>
</feature>
<feature type="repeat" description="WD" evidence="5">
    <location>
        <begin position="844"/>
        <end position="885"/>
    </location>
</feature>
<dbReference type="InterPro" id="IPR008271">
    <property type="entry name" value="Ser/Thr_kinase_AS"/>
</dbReference>
<dbReference type="Gene3D" id="2.130.10.10">
    <property type="entry name" value="YVTN repeat-like/Quinoprotein amine dehydrogenase"/>
    <property type="match status" value="5"/>
</dbReference>
<evidence type="ECO:0000256" key="5">
    <source>
        <dbReference type="PROSITE-ProRule" id="PRU00221"/>
    </source>
</evidence>
<dbReference type="Pfam" id="PF00400">
    <property type="entry name" value="WD40"/>
    <property type="match status" value="4"/>
</dbReference>
<dbReference type="PROSITE" id="PS00108">
    <property type="entry name" value="PROTEIN_KINASE_ST"/>
    <property type="match status" value="1"/>
</dbReference>
<dbReference type="Gene3D" id="1.10.510.10">
    <property type="entry name" value="Transferase(Phosphotransferase) domain 1"/>
    <property type="match status" value="1"/>
</dbReference>
<feature type="domain" description="Protein kinase" evidence="9">
    <location>
        <begin position="17"/>
        <end position="276"/>
    </location>
</feature>
<protein>
    <submittedName>
        <fullName evidence="10">Serine/threonine protein kinase</fullName>
    </submittedName>
</protein>
<evidence type="ECO:0000313" key="10">
    <source>
        <dbReference type="EMBL" id="NRN65213.1"/>
    </source>
</evidence>
<feature type="compositionally biased region" description="Polar residues" evidence="7">
    <location>
        <begin position="313"/>
        <end position="330"/>
    </location>
</feature>
<dbReference type="InterPro" id="IPR000719">
    <property type="entry name" value="Prot_kinase_dom"/>
</dbReference>
<name>A0ABX2F1L3_9PSEU</name>
<keyword evidence="8" id="KW-1133">Transmembrane helix</keyword>
<evidence type="ECO:0000256" key="1">
    <source>
        <dbReference type="ARBA" id="ARBA00022574"/>
    </source>
</evidence>
<evidence type="ECO:0000313" key="11">
    <source>
        <dbReference type="Proteomes" id="UP000763557"/>
    </source>
</evidence>
<dbReference type="InterPro" id="IPR011047">
    <property type="entry name" value="Quinoprotein_ADH-like_sf"/>
</dbReference>
<dbReference type="SUPFAM" id="SSF56112">
    <property type="entry name" value="Protein kinase-like (PK-like)"/>
    <property type="match status" value="1"/>
</dbReference>
<feature type="binding site" evidence="6">
    <location>
        <position position="46"/>
    </location>
    <ligand>
        <name>ATP</name>
        <dbReference type="ChEBI" id="CHEBI:30616"/>
    </ligand>
</feature>
<dbReference type="SMART" id="SM00320">
    <property type="entry name" value="WD40"/>
    <property type="match status" value="11"/>
</dbReference>
<dbReference type="PROSITE" id="PS00107">
    <property type="entry name" value="PROTEIN_KINASE_ATP"/>
    <property type="match status" value="1"/>
</dbReference>
<dbReference type="PROSITE" id="PS50294">
    <property type="entry name" value="WD_REPEATS_REGION"/>
    <property type="match status" value="1"/>
</dbReference>
<evidence type="ECO:0000256" key="6">
    <source>
        <dbReference type="PROSITE-ProRule" id="PRU10141"/>
    </source>
</evidence>
<dbReference type="Pfam" id="PF00069">
    <property type="entry name" value="Pkinase"/>
    <property type="match status" value="1"/>
</dbReference>
<keyword evidence="11" id="KW-1185">Reference proteome</keyword>
<comment type="caution">
    <text evidence="10">The sequence shown here is derived from an EMBL/GenBank/DDBJ whole genome shotgun (WGS) entry which is preliminary data.</text>
</comment>
<keyword evidence="8" id="KW-0472">Membrane</keyword>
<reference evidence="10 11" key="1">
    <citation type="submission" date="2020-01" db="EMBL/GenBank/DDBJ databases">
        <title>Kibdelosporangium persica a novel Actinomycetes from a hot desert in Iran.</title>
        <authorList>
            <person name="Safaei N."/>
            <person name="Zaburannyi N."/>
            <person name="Mueller R."/>
            <person name="Wink J."/>
        </authorList>
    </citation>
    <scope>NUCLEOTIDE SEQUENCE [LARGE SCALE GENOMIC DNA]</scope>
    <source>
        <strain evidence="10 11">4NS15</strain>
    </source>
</reference>
<dbReference type="PANTHER" id="PTHR19848:SF8">
    <property type="entry name" value="F-BOX AND WD REPEAT DOMAIN CONTAINING 7"/>
    <property type="match status" value="1"/>
</dbReference>
<dbReference type="SUPFAM" id="SSF50998">
    <property type="entry name" value="Quinoprotein alcohol dehydrogenase-like"/>
    <property type="match status" value="1"/>
</dbReference>
<feature type="repeat" description="WD" evidence="5">
    <location>
        <begin position="1406"/>
        <end position="1440"/>
    </location>
</feature>
<dbReference type="InterPro" id="IPR027417">
    <property type="entry name" value="P-loop_NTPase"/>
</dbReference>
<proteinExistence type="predicted"/>
<sequence length="1511" mass="160849">MTDTVSVDAAPELFGPYRIDELLGRGGMGEVHRAFDTVHERYVALKRLPLLAGREFENRFRREARIAEQLRAPHVVPVHAHGEIDGRLYIDMRLIDGPDLKRLLADGPVPPERIVEILSQVAVALDAAHARSVLHRDVKPANVLLDADGTAYLADFGIARLFTPDVTRLTETGDAVGTLDYMAPERLTEGEAGPASDVYSLACVLFQCLTGRVPFPAADSVGKLTAQLNDPPPAASLFDRWIPPAIDLVIQTGMDKDPRRRYPSAGELMAAAAAILTEAPASAPPDPPSTDDHGQAYFVRLLAAVGAGHGDSQRTAPSAQARQDVGTDSTDVIRDQCPYPGLQSFGAADTQWFFGREQAVRDLLARLSRQRDSGPLVVVGASGAGKSSLLHAGLLAAHAGAGGMAPQLAMTPGERPIATLAARMATFVRADPNRLAWQLYEQPASFRAMCQAAVARADAPMLIVVDQAEELFTQCADPREREAFATALANAWPARVVLAMRADFVEHFIRLPSLKPSLAAPFVLGPMTAKELARVIVGPAEAAGLELEPGLVDRLITDVGAGDDLGALPRLAHALRETWRNRTGNRLTLAGYQQTGGVDRAVALTADTMYARLNEYDRHALRAAVLRMITLLDGGGIARRWAHRAEVPNRVVESLVAVRLVTIDRDYVQLSHDALLTAWPRLRGWVEEDRQGLLVRQQLGVAVAGWRTSGRDRSDVYRGARLAAAQEWAAGRTDLTPDERAFLRASDRERRRRTRQLQGVVAGLAILLVGALVAGVLAMVARAEAEQGRQDAESRQLAAESRAEAEVNPVSAMRKAVESWRAGPTMEARGALLSAPLITYPSAFSTGLSNVSSVDVSPDGGLVAVGSGEGRIVLWDTKARKPVDTGITAKGFVSVVRFSPDGTLLATSDADRDGDVGASSVRIWDVATGRQVAQLANNLPAIGQLAWRPDGQAVAALSLQQDDTRGVGEWDPRSGKLIRTIAKGVVDASSIAYSTTGDRLAIGRGDGSAELWDTAAATRVSRRTEHADATTRRGPGGLMPVQVTFSGRLLATSSVLDNMIRLWDPRTGEPVLAFPDVTRQADSAGAAGPSSLMFTPDGRTLYTNSDLNSITAWDPGNGTFLGNLPQGLRKGTTVGLTVVAITVTRDGRTWVAANSDGTVQRWHTNTNWYNDPGASVMSLAFRPGGNEIAAGDADSGLYTWDTVSGAEITRTTEQSGGVLAIAYTPDGTRITGAGNATFTVTPPERGATSRKVALPGRLFIGRGAMAVSPDGRWIAATHQPADPALAAQDFRITVWDTATLTERAVLEMGREWPLDLTFSPDGDKLLALTSSSGTGVAGSDPDGSDTAAGMVTWRTPGFTGESRTPLGGNTLNTVVYTPDGRSLITAGISGLLQIRDAATGQVRKQFGQHPSMVRRIAISPDGRTLASVTAEDSTIRLWNLADPEPGLAANLNAHLSSLNDIVFSPDGTRLASGGTDTNVAVWRLDPADVTRQVCTSLLDAAPDDLGTTGCR</sequence>
<dbReference type="InterPro" id="IPR017441">
    <property type="entry name" value="Protein_kinase_ATP_BS"/>
</dbReference>
<dbReference type="RefSeq" id="WP_173128711.1">
    <property type="nucleotide sequence ID" value="NZ_CBCSGW010000113.1"/>
</dbReference>
<keyword evidence="10" id="KW-0808">Transferase</keyword>
<dbReference type="Gene3D" id="3.30.200.20">
    <property type="entry name" value="Phosphorylase Kinase, domain 1"/>
    <property type="match status" value="1"/>
</dbReference>
<dbReference type="InterPro" id="IPR001680">
    <property type="entry name" value="WD40_rpt"/>
</dbReference>
<feature type="transmembrane region" description="Helical" evidence="8">
    <location>
        <begin position="760"/>
        <end position="781"/>
    </location>
</feature>
<evidence type="ECO:0000259" key="9">
    <source>
        <dbReference type="PROSITE" id="PS50011"/>
    </source>
</evidence>
<dbReference type="Proteomes" id="UP000763557">
    <property type="component" value="Unassembled WGS sequence"/>
</dbReference>
<keyword evidence="2" id="KW-0677">Repeat</keyword>
<keyword evidence="8" id="KW-0812">Transmembrane</keyword>
<accession>A0ABX2F1L3</accession>
<keyword evidence="1 5" id="KW-0853">WD repeat</keyword>
<dbReference type="InterPro" id="IPR015943">
    <property type="entry name" value="WD40/YVTN_repeat-like_dom_sf"/>
</dbReference>
<dbReference type="InterPro" id="IPR049052">
    <property type="entry name" value="nSTAND1"/>
</dbReference>
<keyword evidence="10" id="KW-0723">Serine/threonine-protein kinase</keyword>
<evidence type="ECO:0000256" key="3">
    <source>
        <dbReference type="ARBA" id="ARBA00022741"/>
    </source>
</evidence>
<dbReference type="SUPFAM" id="SSF52540">
    <property type="entry name" value="P-loop containing nucleoside triphosphate hydrolases"/>
    <property type="match status" value="1"/>
</dbReference>
<dbReference type="EMBL" id="JAAATY010000005">
    <property type="protein sequence ID" value="NRN65213.1"/>
    <property type="molecule type" value="Genomic_DNA"/>
</dbReference>
<keyword evidence="3 6" id="KW-0547">Nucleotide-binding</keyword>
<dbReference type="PROSITE" id="PS50011">
    <property type="entry name" value="PROTEIN_KINASE_DOM"/>
    <property type="match status" value="1"/>
</dbReference>
<evidence type="ECO:0000256" key="7">
    <source>
        <dbReference type="SAM" id="MobiDB-lite"/>
    </source>
</evidence>
<dbReference type="PANTHER" id="PTHR19848">
    <property type="entry name" value="WD40 REPEAT PROTEIN"/>
    <property type="match status" value="1"/>
</dbReference>
<keyword evidence="10" id="KW-0418">Kinase</keyword>
<dbReference type="Pfam" id="PF20703">
    <property type="entry name" value="nSTAND1"/>
    <property type="match status" value="1"/>
</dbReference>
<dbReference type="SUPFAM" id="SSF82171">
    <property type="entry name" value="DPP6 N-terminal domain-like"/>
    <property type="match status" value="1"/>
</dbReference>
<dbReference type="InterPro" id="IPR011009">
    <property type="entry name" value="Kinase-like_dom_sf"/>
</dbReference>
<dbReference type="GO" id="GO:0004674">
    <property type="term" value="F:protein serine/threonine kinase activity"/>
    <property type="evidence" value="ECO:0007669"/>
    <property type="project" value="UniProtKB-KW"/>
</dbReference>
<evidence type="ECO:0000256" key="2">
    <source>
        <dbReference type="ARBA" id="ARBA00022737"/>
    </source>
</evidence>
<keyword evidence="4 6" id="KW-0067">ATP-binding</keyword>
<organism evidence="10 11">
    <name type="scientific">Kibdelosporangium persicum</name>
    <dbReference type="NCBI Taxonomy" id="2698649"/>
    <lineage>
        <taxon>Bacteria</taxon>
        <taxon>Bacillati</taxon>
        <taxon>Actinomycetota</taxon>
        <taxon>Actinomycetes</taxon>
        <taxon>Pseudonocardiales</taxon>
        <taxon>Pseudonocardiaceae</taxon>
        <taxon>Kibdelosporangium</taxon>
    </lineage>
</organism>
<feature type="repeat" description="WD" evidence="5">
    <location>
        <begin position="1451"/>
        <end position="1492"/>
    </location>
</feature>
<dbReference type="SMART" id="SM00220">
    <property type="entry name" value="S_TKc"/>
    <property type="match status" value="1"/>
</dbReference>
<dbReference type="CDD" id="cd14014">
    <property type="entry name" value="STKc_PknB_like"/>
    <property type="match status" value="1"/>
</dbReference>
<gene>
    <name evidence="10" type="ORF">GC106_24230</name>
</gene>
<evidence type="ECO:0000256" key="4">
    <source>
        <dbReference type="ARBA" id="ARBA00022840"/>
    </source>
</evidence>
<dbReference type="PROSITE" id="PS50082">
    <property type="entry name" value="WD_REPEATS_2"/>
    <property type="match status" value="4"/>
</dbReference>
<feature type="region of interest" description="Disordered" evidence="7">
    <location>
        <begin position="309"/>
        <end position="330"/>
    </location>
</feature>
<evidence type="ECO:0000256" key="8">
    <source>
        <dbReference type="SAM" id="Phobius"/>
    </source>
</evidence>